<keyword evidence="2" id="KW-1277">Toxin-antitoxin system</keyword>
<dbReference type="NCBIfam" id="TIGR02116">
    <property type="entry name" value="toxin_Txe_YoeB"/>
    <property type="match status" value="1"/>
</dbReference>
<evidence type="ECO:0000256" key="6">
    <source>
        <dbReference type="ARBA" id="ARBA00030388"/>
    </source>
</evidence>
<dbReference type="RefSeq" id="WP_097132167.1">
    <property type="nucleotide sequence ID" value="NZ_OCMT01000002.1"/>
</dbReference>
<evidence type="ECO:0000256" key="3">
    <source>
        <dbReference type="ARBA" id="ARBA00022722"/>
    </source>
</evidence>
<comment type="similarity">
    <text evidence="1">Belongs to the YoeB family.</text>
</comment>
<dbReference type="PANTHER" id="PTHR38039">
    <property type="entry name" value="TOXIN YOEB"/>
    <property type="match status" value="1"/>
</dbReference>
<accession>A0A286A0J7</accession>
<protein>
    <recommendedName>
        <fullName evidence="6">Putative mRNA interferase YoeB</fullName>
    </recommendedName>
</protein>
<gene>
    <name evidence="7" type="ORF">SAMN06297358_2426</name>
</gene>
<dbReference type="GO" id="GO:0004519">
    <property type="term" value="F:endonuclease activity"/>
    <property type="evidence" value="ECO:0007669"/>
    <property type="project" value="UniProtKB-KW"/>
</dbReference>
<dbReference type="InterPro" id="IPR009614">
    <property type="entry name" value="YoeB_toxin"/>
</dbReference>
<dbReference type="EMBL" id="OCMT01000002">
    <property type="protein sequence ID" value="SOD15432.1"/>
    <property type="molecule type" value="Genomic_DNA"/>
</dbReference>
<dbReference type="AlphaFoldDB" id="A0A286A0J7"/>
<keyword evidence="5" id="KW-0378">Hydrolase</keyword>
<evidence type="ECO:0000313" key="8">
    <source>
        <dbReference type="Proteomes" id="UP000219281"/>
    </source>
</evidence>
<evidence type="ECO:0000256" key="2">
    <source>
        <dbReference type="ARBA" id="ARBA00022649"/>
    </source>
</evidence>
<keyword evidence="4" id="KW-0255">Endonuclease</keyword>
<dbReference type="GO" id="GO:0006401">
    <property type="term" value="P:RNA catabolic process"/>
    <property type="evidence" value="ECO:0007669"/>
    <property type="project" value="InterPro"/>
</dbReference>
<dbReference type="OrthoDB" id="9801102at2"/>
<name>A0A286A0J7_9SPHI</name>
<keyword evidence="3" id="KW-0540">Nuclease</keyword>
<evidence type="ECO:0000256" key="1">
    <source>
        <dbReference type="ARBA" id="ARBA00008172"/>
    </source>
</evidence>
<dbReference type="Proteomes" id="UP000219281">
    <property type="component" value="Unassembled WGS sequence"/>
</dbReference>
<sequence length="90" mass="10813">MSFIIDFKDIAKKDVVKHQKSGQKILIEKIKIFTFECQTNPRVGTGKPEQLKHQKSEIWSRKINEQHRFVYEIKDEFVYVLSTWGHYKDK</sequence>
<dbReference type="Gene3D" id="3.30.2310.20">
    <property type="entry name" value="RelE-like"/>
    <property type="match status" value="1"/>
</dbReference>
<dbReference type="GO" id="GO:0016787">
    <property type="term" value="F:hydrolase activity"/>
    <property type="evidence" value="ECO:0007669"/>
    <property type="project" value="UniProtKB-KW"/>
</dbReference>
<organism evidence="7 8">
    <name type="scientific">Pedobacter xixiisoli</name>
    <dbReference type="NCBI Taxonomy" id="1476464"/>
    <lineage>
        <taxon>Bacteria</taxon>
        <taxon>Pseudomonadati</taxon>
        <taxon>Bacteroidota</taxon>
        <taxon>Sphingobacteriia</taxon>
        <taxon>Sphingobacteriales</taxon>
        <taxon>Sphingobacteriaceae</taxon>
        <taxon>Pedobacter</taxon>
    </lineage>
</organism>
<dbReference type="PANTHER" id="PTHR38039:SF1">
    <property type="entry name" value="TOXIN YOEB"/>
    <property type="match status" value="1"/>
</dbReference>
<evidence type="ECO:0000256" key="4">
    <source>
        <dbReference type="ARBA" id="ARBA00022759"/>
    </source>
</evidence>
<keyword evidence="8" id="KW-1185">Reference proteome</keyword>
<dbReference type="InterPro" id="IPR035093">
    <property type="entry name" value="RelE/ParE_toxin_dom_sf"/>
</dbReference>
<dbReference type="Pfam" id="PF06769">
    <property type="entry name" value="YoeB_toxin"/>
    <property type="match status" value="1"/>
</dbReference>
<dbReference type="SUPFAM" id="SSF143011">
    <property type="entry name" value="RelE-like"/>
    <property type="match status" value="1"/>
</dbReference>
<evidence type="ECO:0000313" key="7">
    <source>
        <dbReference type="EMBL" id="SOD15432.1"/>
    </source>
</evidence>
<reference evidence="8" key="1">
    <citation type="submission" date="2017-09" db="EMBL/GenBank/DDBJ databases">
        <authorList>
            <person name="Varghese N."/>
            <person name="Submissions S."/>
        </authorList>
    </citation>
    <scope>NUCLEOTIDE SEQUENCE [LARGE SCALE GENOMIC DNA]</scope>
    <source>
        <strain evidence="8">CGMCC 1.12803</strain>
    </source>
</reference>
<evidence type="ECO:0000256" key="5">
    <source>
        <dbReference type="ARBA" id="ARBA00022801"/>
    </source>
</evidence>
<proteinExistence type="inferred from homology"/>